<gene>
    <name evidence="4" type="primary">LOC106774941</name>
</gene>
<evidence type="ECO:0000313" key="3">
    <source>
        <dbReference type="Proteomes" id="UP000087766"/>
    </source>
</evidence>
<dbReference type="OrthoDB" id="1427188at2759"/>
<dbReference type="GeneID" id="106774941"/>
<keyword evidence="2" id="KW-1133">Transmembrane helix</keyword>
<dbReference type="InterPro" id="IPR036770">
    <property type="entry name" value="Ankyrin_rpt-contain_sf"/>
</dbReference>
<dbReference type="RefSeq" id="XP_014517454.1">
    <property type="nucleotide sequence ID" value="XM_014661968.1"/>
</dbReference>
<keyword evidence="3" id="KW-1185">Reference proteome</keyword>
<name>A0A1S3VH67_VIGRR</name>
<organism evidence="3 4">
    <name type="scientific">Vigna radiata var. radiata</name>
    <name type="common">Mung bean</name>
    <name type="synonym">Phaseolus aureus</name>
    <dbReference type="NCBI Taxonomy" id="3916"/>
    <lineage>
        <taxon>Eukaryota</taxon>
        <taxon>Viridiplantae</taxon>
        <taxon>Streptophyta</taxon>
        <taxon>Embryophyta</taxon>
        <taxon>Tracheophyta</taxon>
        <taxon>Spermatophyta</taxon>
        <taxon>Magnoliopsida</taxon>
        <taxon>eudicotyledons</taxon>
        <taxon>Gunneridae</taxon>
        <taxon>Pentapetalae</taxon>
        <taxon>rosids</taxon>
        <taxon>fabids</taxon>
        <taxon>Fabales</taxon>
        <taxon>Fabaceae</taxon>
        <taxon>Papilionoideae</taxon>
        <taxon>50 kb inversion clade</taxon>
        <taxon>NPAAA clade</taxon>
        <taxon>indigoferoid/millettioid clade</taxon>
        <taxon>Phaseoleae</taxon>
        <taxon>Vigna</taxon>
    </lineage>
</organism>
<feature type="transmembrane region" description="Helical" evidence="2">
    <location>
        <begin position="438"/>
        <end position="457"/>
    </location>
</feature>
<dbReference type="SUPFAM" id="SSF48403">
    <property type="entry name" value="Ankyrin repeat"/>
    <property type="match status" value="1"/>
</dbReference>
<sequence length="502" mass="56938">MEQTTFVKNLMRCMDKEDLKNYKEEGNTAFCLAAMTGNVEIAEILFCKNDSLLWIRDQNHMLPIEIASSAGHISMTKFLFQKTSEDPRYKLPFPDIVKLFFFTINNNIYTVTSELLDSESKLVTVENEKKLTALQMLAQCSHCEESTGYREVVDSLFKGMEKQKDTINHAQLSEAMFNAAKSGNIKFLELLLKYHPALLFEVNSIKQSLLHIAILHRQKSVYKLILSKPAAKNIMTKLVDSKDNTVLHLAGKMGQRELKPGFSTNHVLMSSEEKWFQDVEKIVPPAMKTMKNENGKTPKELFYQTHESLHKESISGLQATANTLLVVATLVIGLGITGGMTIPIENIDSRNTPFFSRKIWYTFFFLSVALGTCFCASSMFFYASVILPVCWARPEEESVRLRLTKLVFGNVSLFASLGLMFPALICASVLIFEFLSSWILYFICGLGLMVFLVHLTLDYNRWIGIACSVLSYLEDAPSDRPIMLRPICKIYLLFLTFAKKKA</sequence>
<dbReference type="Pfam" id="PF12796">
    <property type="entry name" value="Ank_2"/>
    <property type="match status" value="1"/>
</dbReference>
<evidence type="ECO:0000256" key="1">
    <source>
        <dbReference type="ARBA" id="ARBA00004413"/>
    </source>
</evidence>
<evidence type="ECO:0000256" key="2">
    <source>
        <dbReference type="SAM" id="Phobius"/>
    </source>
</evidence>
<evidence type="ECO:0000313" key="4">
    <source>
        <dbReference type="RefSeq" id="XP_014517454.1"/>
    </source>
</evidence>
<comment type="subcellular location">
    <subcellularLocation>
        <location evidence="1">Cell membrane</location>
        <topology evidence="1">Peripheral membrane protein</topology>
        <orientation evidence="1">Cytoplasmic side</orientation>
    </subcellularLocation>
</comment>
<dbReference type="GO" id="GO:0005886">
    <property type="term" value="C:plasma membrane"/>
    <property type="evidence" value="ECO:0007669"/>
    <property type="project" value="UniProtKB-SubCell"/>
</dbReference>
<proteinExistence type="predicted"/>
<dbReference type="PANTHER" id="PTHR24177">
    <property type="entry name" value="CASKIN"/>
    <property type="match status" value="1"/>
</dbReference>
<dbReference type="Proteomes" id="UP000087766">
    <property type="component" value="Chromosome 10"/>
</dbReference>
<dbReference type="PANTHER" id="PTHR24177:SF473">
    <property type="entry name" value="PROTEIN, PUTATIVE-RELATED"/>
    <property type="match status" value="1"/>
</dbReference>
<dbReference type="Gene3D" id="1.25.40.20">
    <property type="entry name" value="Ankyrin repeat-containing domain"/>
    <property type="match status" value="2"/>
</dbReference>
<dbReference type="AlphaFoldDB" id="A0A1S3VH67"/>
<reference evidence="4" key="2">
    <citation type="submission" date="2025-08" db="UniProtKB">
        <authorList>
            <consortium name="RefSeq"/>
        </authorList>
    </citation>
    <scope>IDENTIFICATION</scope>
    <source>
        <tissue evidence="4">Leaf</tissue>
    </source>
</reference>
<keyword evidence="2" id="KW-0472">Membrane</keyword>
<dbReference type="InterPro" id="IPR002110">
    <property type="entry name" value="Ankyrin_rpt"/>
</dbReference>
<dbReference type="STRING" id="3916.A0A1S3VH67"/>
<dbReference type="KEGG" id="vra:106774941"/>
<feature type="transmembrane region" description="Helical" evidence="2">
    <location>
        <begin position="319"/>
        <end position="339"/>
    </location>
</feature>
<reference evidence="3" key="1">
    <citation type="journal article" date="2014" name="Nat. Commun.">
        <title>Genome sequence of mungbean and insights into evolution within Vigna species.</title>
        <authorList>
            <person name="Kang Y.J."/>
            <person name="Kim S.K."/>
            <person name="Kim M.Y."/>
            <person name="Lestari P."/>
            <person name="Kim K.H."/>
            <person name="Ha B.K."/>
            <person name="Jun T.H."/>
            <person name="Hwang W.J."/>
            <person name="Lee T."/>
            <person name="Lee J."/>
            <person name="Shim S."/>
            <person name="Yoon M.Y."/>
            <person name="Jang Y.E."/>
            <person name="Han K.S."/>
            <person name="Taeprayoon P."/>
            <person name="Yoon N."/>
            <person name="Somta P."/>
            <person name="Tanya P."/>
            <person name="Kim K.S."/>
            <person name="Gwag J.G."/>
            <person name="Moon J.K."/>
            <person name="Lee Y.H."/>
            <person name="Park B.S."/>
            <person name="Bombarely A."/>
            <person name="Doyle J.J."/>
            <person name="Jackson S.A."/>
            <person name="Schafleitner R."/>
            <person name="Srinives P."/>
            <person name="Varshney R.K."/>
            <person name="Lee S.H."/>
        </authorList>
    </citation>
    <scope>NUCLEOTIDE SEQUENCE [LARGE SCALE GENOMIC DNA]</scope>
    <source>
        <strain evidence="3">cv. VC1973A</strain>
    </source>
</reference>
<feature type="transmembrane region" description="Helical" evidence="2">
    <location>
        <begin position="406"/>
        <end position="432"/>
    </location>
</feature>
<feature type="transmembrane region" description="Helical" evidence="2">
    <location>
        <begin position="359"/>
        <end position="385"/>
    </location>
</feature>
<dbReference type="SMART" id="SM00248">
    <property type="entry name" value="ANK"/>
    <property type="match status" value="4"/>
</dbReference>
<keyword evidence="2" id="KW-0812">Transmembrane</keyword>
<protein>
    <submittedName>
        <fullName evidence="4">Ankyrin repeat-containing protein At5g02620-like</fullName>
    </submittedName>
</protein>
<accession>A0A1S3VH67</accession>